<protein>
    <submittedName>
        <fullName evidence="1">Uncharacterized protein</fullName>
    </submittedName>
</protein>
<dbReference type="EMBL" id="CP069031">
    <property type="protein sequence ID" value="QRC99309.1"/>
    <property type="molecule type" value="Genomic_DNA"/>
</dbReference>
<accession>A0A7U2F5V3</accession>
<sequence>MYVRAMICGEAAGLLWRRCDVRSVDYPRPQAIQSAVGSVFILTAHCRLRWIALAVVMPCCCGECCRDMAGERW</sequence>
<evidence type="ECO:0000313" key="2">
    <source>
        <dbReference type="Proteomes" id="UP000663193"/>
    </source>
</evidence>
<name>A0A7U2F5V3_PHANO</name>
<evidence type="ECO:0000313" key="1">
    <source>
        <dbReference type="EMBL" id="QRC99309.1"/>
    </source>
</evidence>
<proteinExistence type="predicted"/>
<reference evidence="2" key="1">
    <citation type="journal article" date="2021" name="BMC Genomics">
        <title>Chromosome-level genome assembly and manually-curated proteome of model necrotroph Parastagonospora nodorum Sn15 reveals a genome-wide trove of candidate effector homologs, and redundancy of virulence-related functions within an accessory chromosome.</title>
        <authorList>
            <person name="Bertazzoni S."/>
            <person name="Jones D.A.B."/>
            <person name="Phan H.T."/>
            <person name="Tan K.-C."/>
            <person name="Hane J.K."/>
        </authorList>
    </citation>
    <scope>NUCLEOTIDE SEQUENCE [LARGE SCALE GENOMIC DNA]</scope>
    <source>
        <strain evidence="2">SN15 / ATCC MYA-4574 / FGSC 10173)</strain>
    </source>
</reference>
<dbReference type="VEuPathDB" id="FungiDB:JI435_413230"/>
<gene>
    <name evidence="1" type="ORF">JI435_413230</name>
</gene>
<dbReference type="Proteomes" id="UP000663193">
    <property type="component" value="Chromosome 9"/>
</dbReference>
<keyword evidence="2" id="KW-1185">Reference proteome</keyword>
<organism evidence="1 2">
    <name type="scientific">Phaeosphaeria nodorum (strain SN15 / ATCC MYA-4574 / FGSC 10173)</name>
    <name type="common">Glume blotch fungus</name>
    <name type="synonym">Parastagonospora nodorum</name>
    <dbReference type="NCBI Taxonomy" id="321614"/>
    <lineage>
        <taxon>Eukaryota</taxon>
        <taxon>Fungi</taxon>
        <taxon>Dikarya</taxon>
        <taxon>Ascomycota</taxon>
        <taxon>Pezizomycotina</taxon>
        <taxon>Dothideomycetes</taxon>
        <taxon>Pleosporomycetidae</taxon>
        <taxon>Pleosporales</taxon>
        <taxon>Pleosporineae</taxon>
        <taxon>Phaeosphaeriaceae</taxon>
        <taxon>Parastagonospora</taxon>
    </lineage>
</organism>
<dbReference type="AlphaFoldDB" id="A0A7U2F5V3"/>